<dbReference type="Pfam" id="PF20009">
    <property type="entry name" value="GEVED"/>
    <property type="match status" value="1"/>
</dbReference>
<reference evidence="4 5" key="1">
    <citation type="submission" date="2016-12" db="EMBL/GenBank/DDBJ databases">
        <title>Diversity of luminous bacteria.</title>
        <authorList>
            <person name="Yoshizawa S."/>
            <person name="Kogure K."/>
        </authorList>
    </citation>
    <scope>NUCLEOTIDE SEQUENCE [LARGE SCALE GENOMIC DNA]</scope>
    <source>
        <strain evidence="4 5">LC1-200</strain>
    </source>
</reference>
<evidence type="ECO:0000313" key="4">
    <source>
        <dbReference type="EMBL" id="PQJ62900.1"/>
    </source>
</evidence>
<dbReference type="InterPro" id="IPR045474">
    <property type="entry name" value="GEVED"/>
</dbReference>
<evidence type="ECO:0000259" key="3">
    <source>
        <dbReference type="Pfam" id="PF20009"/>
    </source>
</evidence>
<dbReference type="NCBIfam" id="TIGR01451">
    <property type="entry name" value="B_ant_repeat"/>
    <property type="match status" value="1"/>
</dbReference>
<dbReference type="RefSeq" id="WP_105062662.1">
    <property type="nucleotide sequence ID" value="NZ_MSCJ01000003.1"/>
</dbReference>
<feature type="compositionally biased region" description="Polar residues" evidence="1">
    <location>
        <begin position="185"/>
        <end position="200"/>
    </location>
</feature>
<evidence type="ECO:0000313" key="5">
    <source>
        <dbReference type="Proteomes" id="UP000238730"/>
    </source>
</evidence>
<dbReference type="InterPro" id="IPR013783">
    <property type="entry name" value="Ig-like_fold"/>
</dbReference>
<dbReference type="SUPFAM" id="SSF117074">
    <property type="entry name" value="Hypothetical protein PA1324"/>
    <property type="match status" value="1"/>
</dbReference>
<sequence>MNKNFIPFKKAFKLYISAFFLCAISFKLNAEQPRVISNSGFSDGVFQTCTPVGKYYCMRVFAGRNGDNYLNAGGGCRVFNGSSTFFMGDVVVQKGTIRTLNADDKATYYFPNGITETINGGHTAGGNCETGRNTQRVVNRDVIPLGTTFTVASDVLVGGGGEAWGQMDVYFEPYLQDYGDAPDASNGTGLNNYRTRQGDNGPSHRALKSEYTTYLGVNIPDDDDTGLQNADATADDNNAGSTFYGVAGDDEDGVTYPSVRFVDTTYSISADATNTSGSDAYLYAWFDFDNSGTFDVDELITNGTGPGGAFVVPTGTNNQTQTLTWNSLADLTANGYYFSRVRISSTLINTSATGSDEDTRSLGALNNAGEIEDYMTCVGCVDITGHVYDDVNGDSGMTDQIPVSGVSVYVYTDDGDGIPNAADGAPSYTTTTDANGYYSFLQIPGVTYFVSPNPPATGSAVADQTYTTAVTDNINGTFATGYCDANGDGVADATPINTTGSCFGGWDGDRATNNGTGNLSLREHITRIEFSGMSQAVNNLDFGFSYNVVTNLNNTAQGSLNQFITNANTIAGANEMRFVPAVPANDTDASVDWWVITPTSSLIAITGMNGANTTIDGTVYSHTNGITVVDSNPGNYSAAQIVGSNTGCTTEVIPPLAKPELQIDMATNASPYNAELLTISADNTTVKHLSLTGGSLGINVNAANITDTLIENNLIGIDPAGNDDVIGDQGCGTSLGCAGIAISNAGNSALTGDSGVIRYNAIKTAHNNISFNNLTSQTNVINWQVIHNQLLGTTSTAATPYHNVVIARGAPSYLNIQGNILREATGDGINQSLTSAVDLNQTITSNDIQNADGDAIHYRSGRHSTIECNVLHNNGGSGVSIDGNTNVRGYLITKNTFSNNDSNSIDLQNGATGDGVSLNNDICNNNTGAGANNNLARPEIDSAVYDGTNLTVTGSVCGTGEFVFEVYKVNAGTGDTGGDSRAAGEGETYLYSITGVVGSNLNDVTAVPGLVNGDEITVIAYRITTGGLGSLQDTSEFSANVPVDMDITLNGKVFEDNGKGATTAHNGIQAGDEQGLHGFIVKAVYDDTAITGFNPGQEINRTITSGDGRFTLVIPVDLSEKNVKLIVVSQAAWIDISESDVTDPALDLVGKVTNNSLLDGEMLINATAGDILDNLDFGKVQEPVLEPDNSVDALVGLPVFLSHKFIIDTSGTVTFSLANEQASPSGYNWSHIIYQDISCNGVLDMPADIAVVAPFNMNADSAPEICLVVKSMMPSNTPLNAISRYELIANVTFSNSPIVRQVSDTDTIKVTYSGSSDLEIEKTVLNITTSTGESRSNKAKPNDILEYRIYFKNNGLGDVDDLIISDLIPDFTSLSTTILCTPPAVSLPGTLVCSSILTPNGTNNAGYQGAVEWHFNNNLAPGESGYVSYQVKVD</sequence>
<name>A0A2S7VMJ6_PHOAN</name>
<accession>A0A2S7VMJ6</accession>
<evidence type="ECO:0000256" key="1">
    <source>
        <dbReference type="SAM" id="MobiDB-lite"/>
    </source>
</evidence>
<dbReference type="Proteomes" id="UP000238730">
    <property type="component" value="Unassembled WGS sequence"/>
</dbReference>
<evidence type="ECO:0000256" key="2">
    <source>
        <dbReference type="SAM" id="SignalP"/>
    </source>
</evidence>
<feature type="signal peptide" evidence="2">
    <location>
        <begin position="1"/>
        <end position="30"/>
    </location>
</feature>
<organism evidence="4 5">
    <name type="scientific">Photobacterium angustum</name>
    <dbReference type="NCBI Taxonomy" id="661"/>
    <lineage>
        <taxon>Bacteria</taxon>
        <taxon>Pseudomonadati</taxon>
        <taxon>Pseudomonadota</taxon>
        <taxon>Gammaproteobacteria</taxon>
        <taxon>Vibrionales</taxon>
        <taxon>Vibrionaceae</taxon>
        <taxon>Photobacterium</taxon>
    </lineage>
</organism>
<feature type="domain" description="GEVED" evidence="3">
    <location>
        <begin position="281"/>
        <end position="375"/>
    </location>
</feature>
<keyword evidence="2" id="KW-0732">Signal</keyword>
<dbReference type="InterPro" id="IPR006626">
    <property type="entry name" value="PbH1"/>
</dbReference>
<dbReference type="SMART" id="SM00710">
    <property type="entry name" value="PbH1"/>
    <property type="match status" value="5"/>
</dbReference>
<dbReference type="InterPro" id="IPR047589">
    <property type="entry name" value="DUF11_rpt"/>
</dbReference>
<feature type="chain" id="PRO_5015542463" description="GEVED domain-containing protein" evidence="2">
    <location>
        <begin position="31"/>
        <end position="1434"/>
    </location>
</feature>
<dbReference type="Gene3D" id="2.60.40.10">
    <property type="entry name" value="Immunoglobulins"/>
    <property type="match status" value="1"/>
</dbReference>
<proteinExistence type="predicted"/>
<protein>
    <recommendedName>
        <fullName evidence="3">GEVED domain-containing protein</fullName>
    </recommendedName>
</protein>
<comment type="caution">
    <text evidence="4">The sequence shown here is derived from an EMBL/GenBank/DDBJ whole genome shotgun (WGS) entry which is preliminary data.</text>
</comment>
<dbReference type="EMBL" id="MSCJ01000003">
    <property type="protein sequence ID" value="PQJ62900.1"/>
    <property type="molecule type" value="Genomic_DNA"/>
</dbReference>
<gene>
    <name evidence="4" type="ORF">BTO08_22115</name>
</gene>
<feature type="region of interest" description="Disordered" evidence="1">
    <location>
        <begin position="182"/>
        <end position="203"/>
    </location>
</feature>